<dbReference type="InterPro" id="IPR017850">
    <property type="entry name" value="Alkaline_phosphatase_core_sf"/>
</dbReference>
<dbReference type="GO" id="GO:0016787">
    <property type="term" value="F:hydrolase activity"/>
    <property type="evidence" value="ECO:0007669"/>
    <property type="project" value="UniProtKB-ARBA"/>
</dbReference>
<dbReference type="AlphaFoldDB" id="A0A0K2SMR2"/>
<dbReference type="PANTHER" id="PTHR10151">
    <property type="entry name" value="ECTONUCLEOTIDE PYROPHOSPHATASE/PHOSPHODIESTERASE"/>
    <property type="match status" value="1"/>
</dbReference>
<dbReference type="Pfam" id="PF01663">
    <property type="entry name" value="Phosphodiest"/>
    <property type="match status" value="1"/>
</dbReference>
<dbReference type="STRING" id="1555112.LIP_2268"/>
<evidence type="ECO:0000313" key="1">
    <source>
        <dbReference type="EMBL" id="BAS28109.1"/>
    </source>
</evidence>
<sequence>MLVRACNKLLLLGLDCADPHLVFDRWLDDLPNIKRLVEAGVYGPLLSCTPPITVPAWISMVTGRDPGELGIYGFRNRSDTGYDDLKIVTSADVGEKTVWDYLGEAGKESVVIGVPPSYPVKPVRGDLISWFLTPGTGSEYTYPHELRHEVEELVGEYLFDVADYRTEEKGRLLERIREMTVRRFRVARHLLRIRPWDFFMMVEIGTDRMHHGFWQFMDPQHVLYPGENPFQDAVRQYYILVDGLIGELLEVVDAGTRVMIVSDHGAKRMDGRVALNEWLIRQGYLVLKRYPDRPTPFGELEVDWSRTRAWGAGGYYGRLFVNLKGREPQGTVDPSEYEGFRRQLREELEALGDEEGRPIGTRVVIPQEVYREVRNLPPDMEVDFGDLRWRSSGAVGGGQIHLRGGEDGIEGANYDWHGIFIMADRKDLAGPARKGEPLEGLQLMDVAPTILESLGVPRPSSVHGRVVRPRRAVSRRRRRHGSSTCGMHGVRGKERVSWGRTASGSVVAVCRGRRTRCTGGKERCSLGLLDSMNGSRKFEAFPRTKDDASCASLRWTKESWTRRSFRKASNAF</sequence>
<dbReference type="Proteomes" id="UP000065807">
    <property type="component" value="Chromosome"/>
</dbReference>
<dbReference type="OrthoDB" id="9779418at2"/>
<reference evidence="2" key="2">
    <citation type="journal article" date="2016" name="Int. J. Syst. Evol. Microbiol.">
        <title>Complete genome sequence and cell structure of Limnochorda pilosa, a Gram-negative spore-former within the phylum Firmicutes.</title>
        <authorList>
            <person name="Watanabe M."/>
            <person name="Kojima H."/>
            <person name="Fukui M."/>
        </authorList>
    </citation>
    <scope>NUCLEOTIDE SEQUENCE [LARGE SCALE GENOMIC DNA]</scope>
    <source>
        <strain evidence="2">HC45</strain>
    </source>
</reference>
<dbReference type="KEGG" id="lpil:LIP_2268"/>
<name>A0A0K2SMR2_LIMPI</name>
<dbReference type="PATRIC" id="fig|1555112.3.peg.2310"/>
<dbReference type="SUPFAM" id="SSF53649">
    <property type="entry name" value="Alkaline phosphatase-like"/>
    <property type="match status" value="1"/>
</dbReference>
<dbReference type="PANTHER" id="PTHR10151:SF120">
    <property type="entry name" value="BIS(5'-ADENOSYL)-TRIPHOSPHATASE"/>
    <property type="match status" value="1"/>
</dbReference>
<accession>A0A0K2SMR2</accession>
<dbReference type="RefSeq" id="WP_082726189.1">
    <property type="nucleotide sequence ID" value="NZ_AP014924.1"/>
</dbReference>
<dbReference type="Gene3D" id="3.40.720.10">
    <property type="entry name" value="Alkaline Phosphatase, subunit A"/>
    <property type="match status" value="1"/>
</dbReference>
<protein>
    <submittedName>
        <fullName evidence="1">Phosphodiesterase</fullName>
    </submittedName>
</protein>
<evidence type="ECO:0000313" key="2">
    <source>
        <dbReference type="Proteomes" id="UP000065807"/>
    </source>
</evidence>
<dbReference type="InterPro" id="IPR002591">
    <property type="entry name" value="Phosphodiest/P_Trfase"/>
</dbReference>
<keyword evidence="2" id="KW-1185">Reference proteome</keyword>
<reference evidence="2" key="1">
    <citation type="submission" date="2015-07" db="EMBL/GenBank/DDBJ databases">
        <title>Complete genome sequence and phylogenetic analysis of Limnochorda pilosa.</title>
        <authorList>
            <person name="Watanabe M."/>
            <person name="Kojima H."/>
            <person name="Fukui M."/>
        </authorList>
    </citation>
    <scope>NUCLEOTIDE SEQUENCE [LARGE SCALE GENOMIC DNA]</scope>
    <source>
        <strain evidence="2">HC45</strain>
    </source>
</reference>
<dbReference type="EMBL" id="AP014924">
    <property type="protein sequence ID" value="BAS28109.1"/>
    <property type="molecule type" value="Genomic_DNA"/>
</dbReference>
<proteinExistence type="predicted"/>
<gene>
    <name evidence="1" type="ORF">LIP_2268</name>
</gene>
<organism evidence="1 2">
    <name type="scientific">Limnochorda pilosa</name>
    <dbReference type="NCBI Taxonomy" id="1555112"/>
    <lineage>
        <taxon>Bacteria</taxon>
        <taxon>Bacillati</taxon>
        <taxon>Bacillota</taxon>
        <taxon>Limnochordia</taxon>
        <taxon>Limnochordales</taxon>
        <taxon>Limnochordaceae</taxon>
        <taxon>Limnochorda</taxon>
    </lineage>
</organism>